<name>A0A561UD53_9ACTN</name>
<dbReference type="Pfam" id="PF01494">
    <property type="entry name" value="FAD_binding_3"/>
    <property type="match status" value="1"/>
</dbReference>
<organism evidence="2 3">
    <name type="scientific">Kitasatospora viridis</name>
    <dbReference type="NCBI Taxonomy" id="281105"/>
    <lineage>
        <taxon>Bacteria</taxon>
        <taxon>Bacillati</taxon>
        <taxon>Actinomycetota</taxon>
        <taxon>Actinomycetes</taxon>
        <taxon>Kitasatosporales</taxon>
        <taxon>Streptomycetaceae</taxon>
        <taxon>Kitasatospora</taxon>
    </lineage>
</organism>
<evidence type="ECO:0000313" key="3">
    <source>
        <dbReference type="Proteomes" id="UP000317940"/>
    </source>
</evidence>
<dbReference type="InterPro" id="IPR050407">
    <property type="entry name" value="Geranylgeranyl_reductase"/>
</dbReference>
<dbReference type="OrthoDB" id="103324at2"/>
<dbReference type="Gene3D" id="3.50.50.60">
    <property type="entry name" value="FAD/NAD(P)-binding domain"/>
    <property type="match status" value="1"/>
</dbReference>
<keyword evidence="3" id="KW-1185">Reference proteome</keyword>
<dbReference type="SUPFAM" id="SSF51905">
    <property type="entry name" value="FAD/NAD(P)-binding domain"/>
    <property type="match status" value="1"/>
</dbReference>
<dbReference type="InterPro" id="IPR036188">
    <property type="entry name" value="FAD/NAD-bd_sf"/>
</dbReference>
<dbReference type="GO" id="GO:0071949">
    <property type="term" value="F:FAD binding"/>
    <property type="evidence" value="ECO:0007669"/>
    <property type="project" value="InterPro"/>
</dbReference>
<dbReference type="PANTHER" id="PTHR42685">
    <property type="entry name" value="GERANYLGERANYL DIPHOSPHATE REDUCTASE"/>
    <property type="match status" value="1"/>
</dbReference>
<dbReference type="EMBL" id="VIWT01000001">
    <property type="protein sequence ID" value="TWF97300.1"/>
    <property type="molecule type" value="Genomic_DNA"/>
</dbReference>
<dbReference type="Proteomes" id="UP000317940">
    <property type="component" value="Unassembled WGS sequence"/>
</dbReference>
<evidence type="ECO:0000313" key="2">
    <source>
        <dbReference type="EMBL" id="TWF97300.1"/>
    </source>
</evidence>
<reference evidence="2 3" key="1">
    <citation type="submission" date="2019-06" db="EMBL/GenBank/DDBJ databases">
        <title>Sequencing the genomes of 1000 actinobacteria strains.</title>
        <authorList>
            <person name="Klenk H.-P."/>
        </authorList>
    </citation>
    <scope>NUCLEOTIDE SEQUENCE [LARGE SCALE GENOMIC DNA]</scope>
    <source>
        <strain evidence="2 3">DSM 44826</strain>
    </source>
</reference>
<proteinExistence type="predicted"/>
<gene>
    <name evidence="2" type="ORF">FHX73_111080</name>
</gene>
<feature type="domain" description="FAD-binding" evidence="1">
    <location>
        <begin position="2"/>
        <end position="333"/>
    </location>
</feature>
<sequence>MYDVIIVGARISGSALAMVLADRGYRVLVVDRITFPSPTSSSTNLIHPPGVNWLRRWGILDRLNEHSIPEITHYSLQSGPARLVAPLPSVEGVGYALSPPRISLDQALADAAVAAGAELREGVSIQELLTENGVVTGVSGVSKTSGKMSEKATIVVGADGKNSRVAQLVDARKYRDQPVLSKSSWTYWEGLEQEPLVRTYRKNRRHPFSWPTHDGLSIVGVAWPTDTFPTGDPEQTDRSVIEAFTDVDPEFAERLRQAKRGDRWLTGSVPNFLRTSHGPGWALVGDAGATRDPITASGITHALLGADLLADAITDGLENRPMAEAMAGYTARRDRLIGDHYDYTRDYARVADHSPEERALIAAMSRSPRHGQAMIGLFATVVPPEQFYTRDNFRELFGYLGGAGEVPWTSRLVRWLIEGVPGRPAWASGTADRLIASKLGPMGELLLRSPVPGGSGRRPVSAPTA</sequence>
<accession>A0A561UD53</accession>
<protein>
    <submittedName>
        <fullName evidence="2">Flavin-dependent dehydrogenase</fullName>
    </submittedName>
</protein>
<evidence type="ECO:0000259" key="1">
    <source>
        <dbReference type="Pfam" id="PF01494"/>
    </source>
</evidence>
<dbReference type="PANTHER" id="PTHR42685:SF22">
    <property type="entry name" value="CONDITIONED MEDIUM FACTOR RECEPTOR 1"/>
    <property type="match status" value="1"/>
</dbReference>
<dbReference type="AlphaFoldDB" id="A0A561UD53"/>
<dbReference type="InterPro" id="IPR002938">
    <property type="entry name" value="FAD-bd"/>
</dbReference>
<dbReference type="RefSeq" id="WP_145903690.1">
    <property type="nucleotide sequence ID" value="NZ_BAAAMZ010000008.1"/>
</dbReference>
<dbReference type="PRINTS" id="PR00420">
    <property type="entry name" value="RNGMNOXGNASE"/>
</dbReference>
<comment type="caution">
    <text evidence="2">The sequence shown here is derived from an EMBL/GenBank/DDBJ whole genome shotgun (WGS) entry which is preliminary data.</text>
</comment>